<proteinExistence type="predicted"/>
<name>C8Z583_YEAS8</name>
<dbReference type="EMBL" id="FN393063">
    <property type="protein sequence ID" value="CAY78672.1"/>
    <property type="molecule type" value="Genomic_DNA"/>
</dbReference>
<reference evidence="1 2" key="1">
    <citation type="journal article" date="2009" name="Proc. Natl. Acad. Sci. U.S.A.">
        <title>Eukaryote-to-eukaryote gene transfer events revealed by the genome sequence of the wine yeast Saccharomyces cerevisiae EC1118.</title>
        <authorList>
            <person name="Novo M."/>
            <person name="Bigey F."/>
            <person name="Beyne E."/>
            <person name="Galeote V."/>
            <person name="Gavory F."/>
            <person name="Mallet S."/>
            <person name="Cambot B."/>
            <person name="Legras J.L."/>
            <person name="Wincker P."/>
            <person name="Casaregola S."/>
            <person name="Dequin S."/>
        </authorList>
    </citation>
    <scope>NUCLEOTIDE SEQUENCE [LARGE SCALE GENOMIC DNA]</scope>
    <source>
        <strain evidence="2">Lalvin EC1118 / Prise de mousse</strain>
    </source>
</reference>
<evidence type="ECO:0000313" key="1">
    <source>
        <dbReference type="EMBL" id="CAY78672.1"/>
    </source>
</evidence>
<accession>C8Z583</accession>
<sequence length="92" mass="10530">MMRMSLKQMQSQRFSATSRVRMLLIGASGLRSSSSKLECPQILKQARQKLKYGQNYEPFCGIFVEIGPQDSMMKNVGMLYNTTVICMNWLLV</sequence>
<organism evidence="1 2">
    <name type="scientific">Saccharomyces cerevisiae (strain Lalvin EC1118 / Prise de mousse)</name>
    <name type="common">Baker's yeast</name>
    <dbReference type="NCBI Taxonomy" id="643680"/>
    <lineage>
        <taxon>Eukaryota</taxon>
        <taxon>Fungi</taxon>
        <taxon>Dikarya</taxon>
        <taxon>Ascomycota</taxon>
        <taxon>Saccharomycotina</taxon>
        <taxon>Saccharomycetes</taxon>
        <taxon>Saccharomycetales</taxon>
        <taxon>Saccharomycetaceae</taxon>
        <taxon>Saccharomyces</taxon>
    </lineage>
</organism>
<dbReference type="Proteomes" id="UP000000286">
    <property type="component" value="Chromosome IV"/>
</dbReference>
<evidence type="ECO:0000313" key="2">
    <source>
        <dbReference type="Proteomes" id="UP000000286"/>
    </source>
</evidence>
<dbReference type="HOGENOM" id="CLU_2414990_0_0_1"/>
<protein>
    <submittedName>
        <fullName evidence="1">EC1118_1D0_4302p</fullName>
    </submittedName>
</protein>
<dbReference type="AlphaFoldDB" id="C8Z583"/>
<gene>
    <name evidence="1" type="ORF">EC1118_1D0_4302g</name>
</gene>